<evidence type="ECO:0000256" key="1">
    <source>
        <dbReference type="SAM" id="Phobius"/>
    </source>
</evidence>
<comment type="caution">
    <text evidence="2">The sequence shown here is derived from an EMBL/GenBank/DDBJ whole genome shotgun (WGS) entry which is preliminary data.</text>
</comment>
<dbReference type="GO" id="GO:0016020">
    <property type="term" value="C:membrane"/>
    <property type="evidence" value="ECO:0007669"/>
    <property type="project" value="TreeGrafter"/>
</dbReference>
<keyword evidence="1" id="KW-1133">Transmembrane helix</keyword>
<keyword evidence="1" id="KW-0472">Membrane</keyword>
<keyword evidence="3" id="KW-1185">Reference proteome</keyword>
<reference evidence="2 3" key="1">
    <citation type="submission" date="2024-05" db="EMBL/GenBank/DDBJ databases">
        <authorList>
            <person name="Wallberg A."/>
        </authorList>
    </citation>
    <scope>NUCLEOTIDE SEQUENCE [LARGE SCALE GENOMIC DNA]</scope>
</reference>
<dbReference type="AlphaFoldDB" id="A0AAV2SX45"/>
<dbReference type="GO" id="GO:0015918">
    <property type="term" value="P:sterol transport"/>
    <property type="evidence" value="ECO:0007669"/>
    <property type="project" value="TreeGrafter"/>
</dbReference>
<dbReference type="Proteomes" id="UP001497623">
    <property type="component" value="Unassembled WGS sequence"/>
</dbReference>
<organism evidence="2 3">
    <name type="scientific">Meganyctiphanes norvegica</name>
    <name type="common">Northern krill</name>
    <name type="synonym">Thysanopoda norvegica</name>
    <dbReference type="NCBI Taxonomy" id="48144"/>
    <lineage>
        <taxon>Eukaryota</taxon>
        <taxon>Metazoa</taxon>
        <taxon>Ecdysozoa</taxon>
        <taxon>Arthropoda</taxon>
        <taxon>Crustacea</taxon>
        <taxon>Multicrustacea</taxon>
        <taxon>Malacostraca</taxon>
        <taxon>Eumalacostraca</taxon>
        <taxon>Eucarida</taxon>
        <taxon>Euphausiacea</taxon>
        <taxon>Euphausiidae</taxon>
        <taxon>Meganyctiphanes</taxon>
    </lineage>
</organism>
<evidence type="ECO:0000313" key="3">
    <source>
        <dbReference type="Proteomes" id="UP001497623"/>
    </source>
</evidence>
<dbReference type="PANTHER" id="PTHR45727">
    <property type="entry name" value="NPC INTRACELLULAR CHOLESTEROL TRANSPORTER 1"/>
    <property type="match status" value="1"/>
</dbReference>
<feature type="non-terminal residue" evidence="2">
    <location>
        <position position="1"/>
    </location>
</feature>
<feature type="transmembrane region" description="Helical" evidence="1">
    <location>
        <begin position="14"/>
        <end position="34"/>
    </location>
</feature>
<proteinExistence type="predicted"/>
<keyword evidence="1" id="KW-0812">Transmembrane</keyword>
<gene>
    <name evidence="2" type="ORF">MNOR_LOCUS41753</name>
</gene>
<dbReference type="PANTHER" id="PTHR45727:SF2">
    <property type="entry name" value="NPC INTRACELLULAR CHOLESTEROL TRANSPORTER 1"/>
    <property type="match status" value="1"/>
</dbReference>
<evidence type="ECO:0000313" key="2">
    <source>
        <dbReference type="EMBL" id="CAL4251078.1"/>
    </source>
</evidence>
<feature type="non-terminal residue" evidence="2">
    <location>
        <position position="168"/>
    </location>
</feature>
<sequence length="168" mass="19363">RCGYWGRLVATHPFLTTLVCIALVVVSSIGLISIQAELRPYKLWIPQDSEVIKVTNWQTDNFPRDYRRHVILWEAVDGNVLTAAAIKEMWQMHQLVEELTTTADDQTVNWADVCVTVPSILDPAGTDDYTYEDYDDNYDRYGDYNDSHGYVDYSLDFATLGPDYYDFE</sequence>
<accession>A0AAV2SX45</accession>
<dbReference type="EMBL" id="CAXKWB010168425">
    <property type="protein sequence ID" value="CAL4251078.1"/>
    <property type="molecule type" value="Genomic_DNA"/>
</dbReference>
<protein>
    <submittedName>
        <fullName evidence="2">Uncharacterized protein</fullName>
    </submittedName>
</protein>
<dbReference type="GO" id="GO:0032934">
    <property type="term" value="F:sterol binding"/>
    <property type="evidence" value="ECO:0007669"/>
    <property type="project" value="TreeGrafter"/>
</dbReference>
<name>A0AAV2SX45_MEGNR</name>